<evidence type="ECO:0000313" key="4">
    <source>
        <dbReference type="EMBL" id="CAH2041023.1"/>
    </source>
</evidence>
<sequence>MAESSNFLAIKRYAVVTGANRGMGLEICRQLASHGVTVVLSARDEEKGVAALRSSKVNNAAITGYILDESVRASFLSGEKPLEVTHLCAKSFSSKEQKMEWSEAQSLMIQTDSLAEECLQINYHGAKRMVEALVPFLHLSDSARIVNVSSILGKLKFVRNEWAQGVLLDDESLTEERVEEVLKEFMKDFKEGELVAKNWPSKHSAYVLGKAALNAYTKILAKRYPRFIVNSLCPGYVKTDMNCRTGILTVEEGAENAVRLALLPNNGPSGFFFLQNEVSSL</sequence>
<dbReference type="InterPro" id="IPR036291">
    <property type="entry name" value="NAD(P)-bd_dom_sf"/>
</dbReference>
<evidence type="ECO:0000256" key="2">
    <source>
        <dbReference type="ARBA" id="ARBA00022857"/>
    </source>
</evidence>
<dbReference type="PRINTS" id="PR00081">
    <property type="entry name" value="GDHRDH"/>
</dbReference>
<dbReference type="PANTHER" id="PTHR43490:SF98">
    <property type="entry name" value="OS02G0640600 PROTEIN"/>
    <property type="match status" value="1"/>
</dbReference>
<reference evidence="4 5" key="1">
    <citation type="submission" date="2022-03" db="EMBL/GenBank/DDBJ databases">
        <authorList>
            <person name="Nunn A."/>
            <person name="Chopra R."/>
            <person name="Nunn A."/>
            <person name="Contreras Garrido A."/>
        </authorList>
    </citation>
    <scope>NUCLEOTIDE SEQUENCE [LARGE SCALE GENOMIC DNA]</scope>
</reference>
<keyword evidence="5" id="KW-1185">Reference proteome</keyword>
<comment type="caution">
    <text evidence="4">The sequence shown here is derived from an EMBL/GenBank/DDBJ whole genome shotgun (WGS) entry which is preliminary data.</text>
</comment>
<dbReference type="GO" id="GO:0016020">
    <property type="term" value="C:membrane"/>
    <property type="evidence" value="ECO:0007669"/>
    <property type="project" value="TreeGrafter"/>
</dbReference>
<accession>A0AAU9RFF5</accession>
<gene>
    <name evidence="4" type="ORF">TAV2_LOCUS4326</name>
</gene>
<evidence type="ECO:0000256" key="1">
    <source>
        <dbReference type="ARBA" id="ARBA00006484"/>
    </source>
</evidence>
<name>A0AAU9RFF5_THLAR</name>
<protein>
    <recommendedName>
        <fullName evidence="6">(+)-neomenthol dehydrogenase</fullName>
    </recommendedName>
</protein>
<dbReference type="Proteomes" id="UP000836841">
    <property type="component" value="Unassembled WGS sequence"/>
</dbReference>
<dbReference type="Gene3D" id="3.40.50.720">
    <property type="entry name" value="NAD(P)-binding Rossmann-like Domain"/>
    <property type="match status" value="2"/>
</dbReference>
<comment type="similarity">
    <text evidence="1">Belongs to the short-chain dehydrogenases/reductases (SDR) family.</text>
</comment>
<keyword evidence="2" id="KW-0521">NADP</keyword>
<proteinExistence type="inferred from homology"/>
<dbReference type="GO" id="GO:0016491">
    <property type="term" value="F:oxidoreductase activity"/>
    <property type="evidence" value="ECO:0007669"/>
    <property type="project" value="UniProtKB-KW"/>
</dbReference>
<evidence type="ECO:0000313" key="5">
    <source>
        <dbReference type="Proteomes" id="UP000836841"/>
    </source>
</evidence>
<keyword evidence="3" id="KW-0560">Oxidoreductase</keyword>
<evidence type="ECO:0008006" key="6">
    <source>
        <dbReference type="Google" id="ProtNLM"/>
    </source>
</evidence>
<dbReference type="PANTHER" id="PTHR43490">
    <property type="entry name" value="(+)-NEOMENTHOL DEHYDROGENASE"/>
    <property type="match status" value="1"/>
</dbReference>
<dbReference type="AlphaFoldDB" id="A0AAU9RFF5"/>
<dbReference type="Pfam" id="PF00106">
    <property type="entry name" value="adh_short"/>
    <property type="match status" value="1"/>
</dbReference>
<organism evidence="4 5">
    <name type="scientific">Thlaspi arvense</name>
    <name type="common">Field penny-cress</name>
    <dbReference type="NCBI Taxonomy" id="13288"/>
    <lineage>
        <taxon>Eukaryota</taxon>
        <taxon>Viridiplantae</taxon>
        <taxon>Streptophyta</taxon>
        <taxon>Embryophyta</taxon>
        <taxon>Tracheophyta</taxon>
        <taxon>Spermatophyta</taxon>
        <taxon>Magnoliopsida</taxon>
        <taxon>eudicotyledons</taxon>
        <taxon>Gunneridae</taxon>
        <taxon>Pentapetalae</taxon>
        <taxon>rosids</taxon>
        <taxon>malvids</taxon>
        <taxon>Brassicales</taxon>
        <taxon>Brassicaceae</taxon>
        <taxon>Thlaspideae</taxon>
        <taxon>Thlaspi</taxon>
    </lineage>
</organism>
<dbReference type="SUPFAM" id="SSF51735">
    <property type="entry name" value="NAD(P)-binding Rossmann-fold domains"/>
    <property type="match status" value="1"/>
</dbReference>
<dbReference type="InterPro" id="IPR002347">
    <property type="entry name" value="SDR_fam"/>
</dbReference>
<dbReference type="EMBL" id="CAJVSB020000064">
    <property type="protein sequence ID" value="CAH2041023.1"/>
    <property type="molecule type" value="Genomic_DNA"/>
</dbReference>
<evidence type="ECO:0000256" key="3">
    <source>
        <dbReference type="ARBA" id="ARBA00023002"/>
    </source>
</evidence>